<name>A0A4U8Q5Y8_9FIRM</name>
<protein>
    <recommendedName>
        <fullName evidence="3">Tetratricopeptide repeat protein</fullName>
    </recommendedName>
</protein>
<keyword evidence="2" id="KW-1185">Reference proteome</keyword>
<evidence type="ECO:0000313" key="2">
    <source>
        <dbReference type="Proteomes" id="UP000306509"/>
    </source>
</evidence>
<sequence>MNYFVLLGEMGNPEQGLEALQKCAIIVKKYNSDKCLDYAIIQETIACLYLGMGQIKLCEKHFDLALSIYQRFYADEPEFIEAKKAEITNYFALTGVGGKGSIKKGINIWLIIKIYK</sequence>
<accession>A0A4U8Q5Y8</accession>
<dbReference type="InterPro" id="IPR011990">
    <property type="entry name" value="TPR-like_helical_dom_sf"/>
</dbReference>
<comment type="caution">
    <text evidence="1">The sequence shown here is derived from an EMBL/GenBank/DDBJ whole genome shotgun (WGS) entry which is preliminary data.</text>
</comment>
<dbReference type="EMBL" id="QGQD01000069">
    <property type="protein sequence ID" value="TLC99462.1"/>
    <property type="molecule type" value="Genomic_DNA"/>
</dbReference>
<dbReference type="RefSeq" id="WP_138003283.1">
    <property type="nucleotide sequence ID" value="NZ_QGQD01000069.1"/>
</dbReference>
<proteinExistence type="predicted"/>
<evidence type="ECO:0000313" key="1">
    <source>
        <dbReference type="EMBL" id="TLC99462.1"/>
    </source>
</evidence>
<reference evidence="1 2" key="1">
    <citation type="journal article" date="2019" name="Anaerobe">
        <title>Detection of Robinsoniella peoriensis in multiple bone samples of a trauma patient.</title>
        <authorList>
            <person name="Schrottner P."/>
            <person name="Hartwich K."/>
            <person name="Bunk B."/>
            <person name="Schober I."/>
            <person name="Helbig S."/>
            <person name="Rudolph W.W."/>
            <person name="Gunzer F."/>
        </authorList>
    </citation>
    <scope>NUCLEOTIDE SEQUENCE [LARGE SCALE GENOMIC DNA]</scope>
    <source>
        <strain evidence="1 2">DSM 106044</strain>
    </source>
</reference>
<organism evidence="1 2">
    <name type="scientific">Robinsoniella peoriensis</name>
    <dbReference type="NCBI Taxonomy" id="180332"/>
    <lineage>
        <taxon>Bacteria</taxon>
        <taxon>Bacillati</taxon>
        <taxon>Bacillota</taxon>
        <taxon>Clostridia</taxon>
        <taxon>Lachnospirales</taxon>
        <taxon>Lachnospiraceae</taxon>
        <taxon>Robinsoniella</taxon>
    </lineage>
</organism>
<dbReference type="Proteomes" id="UP000306509">
    <property type="component" value="Unassembled WGS sequence"/>
</dbReference>
<gene>
    <name evidence="1" type="ORF">DSM106044_03665</name>
</gene>
<dbReference type="Gene3D" id="1.25.40.10">
    <property type="entry name" value="Tetratricopeptide repeat domain"/>
    <property type="match status" value="1"/>
</dbReference>
<dbReference type="AlphaFoldDB" id="A0A4U8Q5Y8"/>
<dbReference type="SUPFAM" id="SSF81901">
    <property type="entry name" value="HCP-like"/>
    <property type="match status" value="1"/>
</dbReference>
<evidence type="ECO:0008006" key="3">
    <source>
        <dbReference type="Google" id="ProtNLM"/>
    </source>
</evidence>